<dbReference type="EMBL" id="QZAT01000026">
    <property type="protein sequence ID" value="THX31038.1"/>
    <property type="molecule type" value="Genomic_DNA"/>
</dbReference>
<reference evidence="4 5" key="1">
    <citation type="submission" date="2018-10" db="EMBL/GenBank/DDBJ databases">
        <title>Fifty Aureobasidium pullulans genomes reveal a recombining polyextremotolerant generalist.</title>
        <authorList>
            <person name="Gostincar C."/>
            <person name="Turk M."/>
            <person name="Zajc J."/>
            <person name="Gunde-Cimerman N."/>
        </authorList>
    </citation>
    <scope>NUCLEOTIDE SEQUENCE [LARGE SCALE GENOMIC DNA]</scope>
    <source>
        <strain evidence="4 5">EXF-10081</strain>
    </source>
</reference>
<evidence type="ECO:0000313" key="4">
    <source>
        <dbReference type="EMBL" id="THX31038.1"/>
    </source>
</evidence>
<dbReference type="InterPro" id="IPR023296">
    <property type="entry name" value="Glyco_hydro_beta-prop_sf"/>
</dbReference>
<dbReference type="Pfam" id="PF04616">
    <property type="entry name" value="Glyco_hydro_43"/>
    <property type="match status" value="1"/>
</dbReference>
<dbReference type="Proteomes" id="UP000310374">
    <property type="component" value="Unassembled WGS sequence"/>
</dbReference>
<evidence type="ECO:0000313" key="5">
    <source>
        <dbReference type="Proteomes" id="UP000310374"/>
    </source>
</evidence>
<keyword evidence="3" id="KW-0326">Glycosidase</keyword>
<comment type="caution">
    <text evidence="4">The sequence shown here is derived from an EMBL/GenBank/DDBJ whole genome shotgun (WGS) entry which is preliminary data.</text>
</comment>
<evidence type="ECO:0000256" key="3">
    <source>
        <dbReference type="ARBA" id="ARBA00023295"/>
    </source>
</evidence>
<organism evidence="4 5">
    <name type="scientific">Aureobasidium pullulans</name>
    <name type="common">Black yeast</name>
    <name type="synonym">Pullularia pullulans</name>
    <dbReference type="NCBI Taxonomy" id="5580"/>
    <lineage>
        <taxon>Eukaryota</taxon>
        <taxon>Fungi</taxon>
        <taxon>Dikarya</taxon>
        <taxon>Ascomycota</taxon>
        <taxon>Pezizomycotina</taxon>
        <taxon>Dothideomycetes</taxon>
        <taxon>Dothideomycetidae</taxon>
        <taxon>Dothideales</taxon>
        <taxon>Saccotheciaceae</taxon>
        <taxon>Aureobasidium</taxon>
    </lineage>
</organism>
<evidence type="ECO:0000256" key="2">
    <source>
        <dbReference type="ARBA" id="ARBA00022801"/>
    </source>
</evidence>
<dbReference type="AlphaFoldDB" id="A0AB74JYT7"/>
<evidence type="ECO:0000256" key="1">
    <source>
        <dbReference type="ARBA" id="ARBA00009865"/>
    </source>
</evidence>
<dbReference type="PANTHER" id="PTHR42812:SF17">
    <property type="entry name" value="BETA-XYLOSIDASE C-TERMINAL CONCANAVALIN A-LIKE DOMAIN-CONTAINING PROTEIN-RELATED"/>
    <property type="match status" value="1"/>
</dbReference>
<dbReference type="Gene3D" id="2.115.10.20">
    <property type="entry name" value="Glycosyl hydrolase domain, family 43"/>
    <property type="match status" value="1"/>
</dbReference>
<proteinExistence type="inferred from homology"/>
<sequence>MSGMSPLDFTEYQDQACSYLSTLSFASTALVIFVASTQSGNKNVSYTNPILPGWNSDPSCVFVAERDNTFFCTTSSFLAYPGAPIYPSKDLINWELASNVINRPEQLPTLFFISRDATNDSAWSMPFAIETPYIIDPGIFSDDDRSIVVADVGHSIKAKIIDVKARNLTETFDMGNGTGNGFTKRSSYLQEGWLLLPLDCRE</sequence>
<keyword evidence="2" id="KW-0378">Hydrolase</keyword>
<gene>
    <name evidence="4" type="ORF">D6D12_03133</name>
</gene>
<evidence type="ECO:0008006" key="6">
    <source>
        <dbReference type="Google" id="ProtNLM"/>
    </source>
</evidence>
<comment type="similarity">
    <text evidence="1">Belongs to the glycosyl hydrolase 43 family.</text>
</comment>
<name>A0AB74JYT7_AURPU</name>
<dbReference type="GO" id="GO:0005975">
    <property type="term" value="P:carbohydrate metabolic process"/>
    <property type="evidence" value="ECO:0007669"/>
    <property type="project" value="InterPro"/>
</dbReference>
<dbReference type="PANTHER" id="PTHR42812">
    <property type="entry name" value="BETA-XYLOSIDASE"/>
    <property type="match status" value="1"/>
</dbReference>
<dbReference type="SUPFAM" id="SSF75005">
    <property type="entry name" value="Arabinanase/levansucrase/invertase"/>
    <property type="match status" value="1"/>
</dbReference>
<accession>A0AB74JYT7</accession>
<dbReference type="GO" id="GO:0004553">
    <property type="term" value="F:hydrolase activity, hydrolyzing O-glycosyl compounds"/>
    <property type="evidence" value="ECO:0007669"/>
    <property type="project" value="InterPro"/>
</dbReference>
<protein>
    <recommendedName>
        <fullName evidence="6">Glycoside hydrolase family 43 protein</fullName>
    </recommendedName>
</protein>
<dbReference type="InterPro" id="IPR006710">
    <property type="entry name" value="Glyco_hydro_43"/>
</dbReference>
<dbReference type="InterPro" id="IPR051795">
    <property type="entry name" value="Glycosyl_Hydrlase_43"/>
</dbReference>